<name>A0AAW4L075_9BACT</name>
<comment type="subcellular location">
    <subcellularLocation>
        <location evidence="1">Cell outer membrane</location>
        <topology evidence="1">Multi-pass membrane protein</topology>
    </subcellularLocation>
</comment>
<keyword evidence="5 12" id="KW-0732">Signal</keyword>
<feature type="region of interest" description="Disordered" evidence="11">
    <location>
        <begin position="194"/>
        <end position="220"/>
    </location>
</feature>
<keyword evidence="4" id="KW-0812">Transmembrane</keyword>
<dbReference type="PRINTS" id="PR01021">
    <property type="entry name" value="OMPADOMAIN"/>
</dbReference>
<evidence type="ECO:0000256" key="9">
    <source>
        <dbReference type="ARBA" id="ARBA00023237"/>
    </source>
</evidence>
<keyword evidence="15" id="KW-1185">Reference proteome</keyword>
<dbReference type="SUPFAM" id="SSF103647">
    <property type="entry name" value="TSP type-3 repeat"/>
    <property type="match status" value="1"/>
</dbReference>
<dbReference type="GO" id="GO:0015288">
    <property type="term" value="F:porin activity"/>
    <property type="evidence" value="ECO:0007669"/>
    <property type="project" value="UniProtKB-KW"/>
</dbReference>
<dbReference type="SUPFAM" id="SSF103088">
    <property type="entry name" value="OmpA-like"/>
    <property type="match status" value="1"/>
</dbReference>
<evidence type="ECO:0000256" key="6">
    <source>
        <dbReference type="ARBA" id="ARBA00023065"/>
    </source>
</evidence>
<dbReference type="InterPro" id="IPR036737">
    <property type="entry name" value="OmpA-like_sf"/>
</dbReference>
<reference evidence="14 15" key="1">
    <citation type="submission" date="2021-05" db="EMBL/GenBank/DDBJ databases">
        <title>The draft genome of Geobacter pelophilus DSM 12255.</title>
        <authorList>
            <person name="Xu Z."/>
            <person name="Masuda Y."/>
            <person name="Itoh H."/>
            <person name="Senoo K."/>
        </authorList>
    </citation>
    <scope>NUCLEOTIDE SEQUENCE [LARGE SCALE GENOMIC DNA]</scope>
    <source>
        <strain evidence="14 15">DSM 12255</strain>
    </source>
</reference>
<dbReference type="InterPro" id="IPR050330">
    <property type="entry name" value="Bact_OuterMem_StrucFunc"/>
</dbReference>
<dbReference type="InterPro" id="IPR027385">
    <property type="entry name" value="Beta-barrel_OMP"/>
</dbReference>
<feature type="chain" id="PRO_5043531698" evidence="12">
    <location>
        <begin position="23"/>
        <end position="443"/>
    </location>
</feature>
<dbReference type="GO" id="GO:0006811">
    <property type="term" value="P:monoatomic ion transport"/>
    <property type="evidence" value="ECO:0007669"/>
    <property type="project" value="UniProtKB-KW"/>
</dbReference>
<keyword evidence="6" id="KW-0406">Ion transport</keyword>
<gene>
    <name evidence="14" type="ORF">KI809_01125</name>
</gene>
<dbReference type="Pfam" id="PF00691">
    <property type="entry name" value="OmpA"/>
    <property type="match status" value="1"/>
</dbReference>
<evidence type="ECO:0000256" key="4">
    <source>
        <dbReference type="ARBA" id="ARBA00022692"/>
    </source>
</evidence>
<dbReference type="InterPro" id="IPR006665">
    <property type="entry name" value="OmpA-like"/>
</dbReference>
<dbReference type="RefSeq" id="WP_214169677.1">
    <property type="nucleotide sequence ID" value="NZ_JAHCVJ010000001.1"/>
</dbReference>
<sequence>MKKRILSIGAGILLIGAATAGAENRAETFSLTPFVGGYTFDGKQHLETMPVVGLRGGYNFTDRLGAEAVFDYVKTEGTRNTANKANVYNYHMDLLYHFLPTAKAVPFLMAGYGGMTVDPDNATKYTKGAFNYGAGVKYALSEAVELRGEVRHLLHKRYETLNNVEYGLGLGFLFGGSKPAPAPVVAPVPPPPKPAPVVEQPKPAPVVAPPPPPAPAPAPTASLSVVPKSVIKGTPASLTWACQNSTSAEIRPEIGKVAEKGVLEVIPSNTTDYTLTCLGAGGKATSSTNLEIIEMDSDKDGVPDYRDKCPNTPAGMPVDKDGCSPETLTIKLDVEFDTAKADIKKKYHDEIGKVAEFLAKYPTVSGTIEGHTDDVGDAGMNKKLSQRRADSVLKYLVDKYGIDKKRLTAVGYGEEKPIADNKTAAGRQKNRRTVATFETVIKR</sequence>
<feature type="compositionally biased region" description="Pro residues" evidence="11">
    <location>
        <begin position="202"/>
        <end position="218"/>
    </location>
</feature>
<evidence type="ECO:0000256" key="3">
    <source>
        <dbReference type="ARBA" id="ARBA00022452"/>
    </source>
</evidence>
<keyword evidence="9" id="KW-0998">Cell outer membrane</keyword>
<comment type="caution">
    <text evidence="14">The sequence shown here is derived from an EMBL/GenBank/DDBJ whole genome shotgun (WGS) entry which is preliminary data.</text>
</comment>
<dbReference type="GO" id="GO:0005509">
    <property type="term" value="F:calcium ion binding"/>
    <property type="evidence" value="ECO:0007669"/>
    <property type="project" value="InterPro"/>
</dbReference>
<evidence type="ECO:0000256" key="8">
    <source>
        <dbReference type="ARBA" id="ARBA00023136"/>
    </source>
</evidence>
<evidence type="ECO:0000256" key="10">
    <source>
        <dbReference type="PROSITE-ProRule" id="PRU00473"/>
    </source>
</evidence>
<dbReference type="CDD" id="cd07185">
    <property type="entry name" value="OmpA_C-like"/>
    <property type="match status" value="1"/>
</dbReference>
<dbReference type="InterPro" id="IPR028974">
    <property type="entry name" value="TSP_type-3_rpt"/>
</dbReference>
<evidence type="ECO:0000256" key="11">
    <source>
        <dbReference type="SAM" id="MobiDB-lite"/>
    </source>
</evidence>
<evidence type="ECO:0000256" key="7">
    <source>
        <dbReference type="ARBA" id="ARBA00023114"/>
    </source>
</evidence>
<dbReference type="PROSITE" id="PS51123">
    <property type="entry name" value="OMPA_2"/>
    <property type="match status" value="1"/>
</dbReference>
<feature type="signal peptide" evidence="12">
    <location>
        <begin position="1"/>
        <end position="22"/>
    </location>
</feature>
<dbReference type="AlphaFoldDB" id="A0AAW4L075"/>
<dbReference type="GO" id="GO:0009279">
    <property type="term" value="C:cell outer membrane"/>
    <property type="evidence" value="ECO:0007669"/>
    <property type="project" value="UniProtKB-SubCell"/>
</dbReference>
<dbReference type="SUPFAM" id="SSF56925">
    <property type="entry name" value="OMPA-like"/>
    <property type="match status" value="1"/>
</dbReference>
<evidence type="ECO:0000256" key="5">
    <source>
        <dbReference type="ARBA" id="ARBA00022729"/>
    </source>
</evidence>
<evidence type="ECO:0000313" key="15">
    <source>
        <dbReference type="Proteomes" id="UP000811899"/>
    </source>
</evidence>
<evidence type="ECO:0000256" key="1">
    <source>
        <dbReference type="ARBA" id="ARBA00004571"/>
    </source>
</evidence>
<evidence type="ECO:0000256" key="2">
    <source>
        <dbReference type="ARBA" id="ARBA00022448"/>
    </source>
</evidence>
<dbReference type="PANTHER" id="PTHR30329">
    <property type="entry name" value="STATOR ELEMENT OF FLAGELLAR MOTOR COMPLEX"/>
    <property type="match status" value="1"/>
</dbReference>
<keyword evidence="7" id="KW-0626">Porin</keyword>
<feature type="domain" description="OmpA-like" evidence="13">
    <location>
        <begin position="323"/>
        <end position="441"/>
    </location>
</feature>
<organism evidence="14 15">
    <name type="scientific">Geoanaerobacter pelophilus</name>
    <dbReference type="NCBI Taxonomy" id="60036"/>
    <lineage>
        <taxon>Bacteria</taxon>
        <taxon>Pseudomonadati</taxon>
        <taxon>Thermodesulfobacteriota</taxon>
        <taxon>Desulfuromonadia</taxon>
        <taxon>Geobacterales</taxon>
        <taxon>Geobacteraceae</taxon>
        <taxon>Geoanaerobacter</taxon>
    </lineage>
</organism>
<accession>A0AAW4L075</accession>
<dbReference type="InterPro" id="IPR006664">
    <property type="entry name" value="OMP_bac"/>
</dbReference>
<dbReference type="Gene3D" id="2.40.160.20">
    <property type="match status" value="1"/>
</dbReference>
<dbReference type="EMBL" id="JAHCVJ010000001">
    <property type="protein sequence ID" value="MBT0662885.1"/>
    <property type="molecule type" value="Genomic_DNA"/>
</dbReference>
<evidence type="ECO:0000256" key="12">
    <source>
        <dbReference type="SAM" id="SignalP"/>
    </source>
</evidence>
<keyword evidence="8 10" id="KW-0472">Membrane</keyword>
<evidence type="ECO:0000313" key="14">
    <source>
        <dbReference type="EMBL" id="MBT0662885.1"/>
    </source>
</evidence>
<dbReference type="Gene3D" id="3.30.1330.60">
    <property type="entry name" value="OmpA-like domain"/>
    <property type="match status" value="1"/>
</dbReference>
<dbReference type="GO" id="GO:0046930">
    <property type="term" value="C:pore complex"/>
    <property type="evidence" value="ECO:0007669"/>
    <property type="project" value="UniProtKB-KW"/>
</dbReference>
<dbReference type="Pfam" id="PF13505">
    <property type="entry name" value="OMP_b-brl"/>
    <property type="match status" value="1"/>
</dbReference>
<evidence type="ECO:0000259" key="13">
    <source>
        <dbReference type="PROSITE" id="PS51123"/>
    </source>
</evidence>
<protein>
    <submittedName>
        <fullName evidence="14">OmpA family protein</fullName>
    </submittedName>
</protein>
<dbReference type="PANTHER" id="PTHR30329:SF21">
    <property type="entry name" value="LIPOPROTEIN YIAD-RELATED"/>
    <property type="match status" value="1"/>
</dbReference>
<keyword evidence="2" id="KW-0813">Transport</keyword>
<dbReference type="Proteomes" id="UP000811899">
    <property type="component" value="Unassembled WGS sequence"/>
</dbReference>
<dbReference type="InterPro" id="IPR011250">
    <property type="entry name" value="OMP/PagP_B-barrel"/>
</dbReference>
<proteinExistence type="predicted"/>
<keyword evidence="3" id="KW-1134">Transmembrane beta strand</keyword>